<accession>A0A174LIC7</accession>
<reference evidence="1 2" key="1">
    <citation type="submission" date="2015-09" db="EMBL/GenBank/DDBJ databases">
        <authorList>
            <consortium name="Pathogen Informatics"/>
        </authorList>
    </citation>
    <scope>NUCLEOTIDE SEQUENCE [LARGE SCALE GENOMIC DNA]</scope>
    <source>
        <strain evidence="1 2">2789STDY5834847</strain>
    </source>
</reference>
<dbReference type="EMBL" id="CZAF01000008">
    <property type="protein sequence ID" value="CUP21595.1"/>
    <property type="molecule type" value="Genomic_DNA"/>
</dbReference>
<evidence type="ECO:0000313" key="1">
    <source>
        <dbReference type="EMBL" id="CUP21595.1"/>
    </source>
</evidence>
<protein>
    <submittedName>
        <fullName evidence="1">Uncharacterized protein</fullName>
    </submittedName>
</protein>
<evidence type="ECO:0000313" key="2">
    <source>
        <dbReference type="Proteomes" id="UP000095614"/>
    </source>
</evidence>
<proteinExistence type="predicted"/>
<sequence>MVHVKDIADKKDPYAAVEELAREYIESIKEY</sequence>
<organism evidence="1 2">
    <name type="scientific">Bacteroides uniformis</name>
    <dbReference type="NCBI Taxonomy" id="820"/>
    <lineage>
        <taxon>Bacteria</taxon>
        <taxon>Pseudomonadati</taxon>
        <taxon>Bacteroidota</taxon>
        <taxon>Bacteroidia</taxon>
        <taxon>Bacteroidales</taxon>
        <taxon>Bacteroidaceae</taxon>
        <taxon>Bacteroides</taxon>
    </lineage>
</organism>
<dbReference type="AlphaFoldDB" id="A0A174LIC7"/>
<gene>
    <name evidence="1" type="ORF">ERS852462_02967</name>
</gene>
<name>A0A174LIC7_BACUN</name>
<dbReference type="Proteomes" id="UP000095614">
    <property type="component" value="Unassembled WGS sequence"/>
</dbReference>